<feature type="chain" id="PRO_5025599026" description="C-type lectin domain-containing protein" evidence="7">
    <location>
        <begin position="24"/>
        <end position="149"/>
    </location>
</feature>
<dbReference type="PANTHER" id="PTHR22803">
    <property type="entry name" value="MANNOSE, PHOSPHOLIPASE, LECTIN RECEPTOR RELATED"/>
    <property type="match status" value="1"/>
</dbReference>
<dbReference type="FunFam" id="3.10.100.10:FF:000087">
    <property type="entry name" value="Snaclec rhodocetin subunit delta"/>
    <property type="match status" value="1"/>
</dbReference>
<protein>
    <recommendedName>
        <fullName evidence="8">C-type lectin domain-containing protein</fullName>
    </recommendedName>
</protein>
<evidence type="ECO:0000256" key="7">
    <source>
        <dbReference type="SAM" id="SignalP"/>
    </source>
</evidence>
<dbReference type="EMBL" id="GIBL01001515">
    <property type="protein sequence ID" value="NCE58507.1"/>
    <property type="molecule type" value="Transcribed_RNA"/>
</dbReference>
<feature type="domain" description="C-type lectin" evidence="8">
    <location>
        <begin position="34"/>
        <end position="144"/>
    </location>
</feature>
<dbReference type="AlphaFoldDB" id="A0A6B2F3W9"/>
<comment type="subcellular location">
    <subcellularLocation>
        <location evidence="1">Secreted</location>
    </subcellularLocation>
</comment>
<dbReference type="PROSITE" id="PS50041">
    <property type="entry name" value="C_TYPE_LECTIN_2"/>
    <property type="match status" value="1"/>
</dbReference>
<dbReference type="SUPFAM" id="SSF56436">
    <property type="entry name" value="C-type lectin-like"/>
    <property type="match status" value="1"/>
</dbReference>
<name>A0A6B2F3W9_BOTNI</name>
<dbReference type="SMART" id="SM00034">
    <property type="entry name" value="CLECT"/>
    <property type="match status" value="1"/>
</dbReference>
<evidence type="ECO:0000256" key="3">
    <source>
        <dbReference type="ARBA" id="ARBA00022525"/>
    </source>
</evidence>
<evidence type="ECO:0000256" key="2">
    <source>
        <dbReference type="ARBA" id="ARBA00006747"/>
    </source>
</evidence>
<keyword evidence="5" id="KW-1015">Disulfide bond</keyword>
<keyword evidence="7" id="KW-0732">Signal</keyword>
<dbReference type="GO" id="GO:0090729">
    <property type="term" value="F:toxin activity"/>
    <property type="evidence" value="ECO:0007669"/>
    <property type="project" value="UniProtKB-KW"/>
</dbReference>
<evidence type="ECO:0000256" key="5">
    <source>
        <dbReference type="ARBA" id="ARBA00023157"/>
    </source>
</evidence>
<dbReference type="Gene3D" id="3.10.100.10">
    <property type="entry name" value="Mannose-Binding Protein A, subunit A"/>
    <property type="match status" value="1"/>
</dbReference>
<dbReference type="InterPro" id="IPR050111">
    <property type="entry name" value="C-type_lectin/snaclec_domain"/>
</dbReference>
<keyword evidence="4" id="KW-0800">Toxin</keyword>
<reference evidence="9" key="1">
    <citation type="submission" date="2019-11" db="EMBL/GenBank/DDBJ databases">
        <title>Trait differentiation and modular expression in palm-pitvipers.</title>
        <authorList>
            <person name="Mason A.J."/>
            <person name="Strickland J.L."/>
            <person name="Margres M.J."/>
            <person name="Rokyta D.R."/>
            <person name="Sasa M."/>
            <person name="Parkinson C.L."/>
        </authorList>
    </citation>
    <scope>NUCLEOTIDE SEQUENCE</scope>
</reference>
<dbReference type="Pfam" id="PF00059">
    <property type="entry name" value="Lectin_C"/>
    <property type="match status" value="1"/>
</dbReference>
<feature type="signal peptide" evidence="7">
    <location>
        <begin position="1"/>
        <end position="23"/>
    </location>
</feature>
<keyword evidence="6" id="KW-1199">Hemostasis impairing toxin</keyword>
<evidence type="ECO:0000256" key="4">
    <source>
        <dbReference type="ARBA" id="ARBA00022656"/>
    </source>
</evidence>
<proteinExistence type="inferred from homology"/>
<dbReference type="InterPro" id="IPR016187">
    <property type="entry name" value="CTDL_fold"/>
</dbReference>
<comment type="similarity">
    <text evidence="2">Belongs to the snaclec family.</text>
</comment>
<organism evidence="9">
    <name type="scientific">Bothriechis nigroviridis</name>
    <name type="common">Black-speckled palm pit viper</name>
    <dbReference type="NCBI Taxonomy" id="88079"/>
    <lineage>
        <taxon>Eukaryota</taxon>
        <taxon>Metazoa</taxon>
        <taxon>Chordata</taxon>
        <taxon>Craniata</taxon>
        <taxon>Vertebrata</taxon>
        <taxon>Euteleostomi</taxon>
        <taxon>Lepidosauria</taxon>
        <taxon>Squamata</taxon>
        <taxon>Bifurcata</taxon>
        <taxon>Unidentata</taxon>
        <taxon>Episquamata</taxon>
        <taxon>Toxicofera</taxon>
        <taxon>Serpentes</taxon>
        <taxon>Colubroidea</taxon>
        <taxon>Viperidae</taxon>
        <taxon>Crotalinae</taxon>
        <taxon>Bothriechis</taxon>
    </lineage>
</organism>
<dbReference type="InterPro" id="IPR001304">
    <property type="entry name" value="C-type_lectin-like"/>
</dbReference>
<sequence>MGRLIFVSFGLLVVFLSLSGTGADSDCPPDWSSYRQYCYRPVKEPQNWYEAERFCSEQAEGGHLVSMENYLEATFVGIVLYENKQYLTRYVWIGLRIQNEGQKCSSLSYENLVDPFECFMVATQRGYRTWFKVSCDQQHSFMCKFTRPR</sequence>
<evidence type="ECO:0000256" key="1">
    <source>
        <dbReference type="ARBA" id="ARBA00004613"/>
    </source>
</evidence>
<dbReference type="InterPro" id="IPR016186">
    <property type="entry name" value="C-type_lectin-like/link_sf"/>
</dbReference>
<keyword evidence="3" id="KW-0964">Secreted</keyword>
<dbReference type="PRINTS" id="PR01504">
    <property type="entry name" value="PNCREATITSAP"/>
</dbReference>
<evidence type="ECO:0000256" key="6">
    <source>
        <dbReference type="ARBA" id="ARBA00023240"/>
    </source>
</evidence>
<dbReference type="GO" id="GO:0005576">
    <property type="term" value="C:extracellular region"/>
    <property type="evidence" value="ECO:0007669"/>
    <property type="project" value="UniProtKB-SubCell"/>
</dbReference>
<evidence type="ECO:0000259" key="8">
    <source>
        <dbReference type="PROSITE" id="PS50041"/>
    </source>
</evidence>
<accession>A0A6B2F3W9</accession>
<evidence type="ECO:0000313" key="9">
    <source>
        <dbReference type="EMBL" id="NCE58507.1"/>
    </source>
</evidence>